<dbReference type="InterPro" id="IPR036910">
    <property type="entry name" value="HMG_box_dom_sf"/>
</dbReference>
<comment type="caution">
    <text evidence="3">The sequence shown here is derived from an EMBL/GenBank/DDBJ whole genome shotgun (WGS) entry which is preliminary data.</text>
</comment>
<feature type="domain" description="YABBY protein C-terminal" evidence="2">
    <location>
        <begin position="31"/>
        <end position="68"/>
    </location>
</feature>
<organism evidence="3 4">
    <name type="scientific">Phellinidium pouzarii</name>
    <dbReference type="NCBI Taxonomy" id="167371"/>
    <lineage>
        <taxon>Eukaryota</taxon>
        <taxon>Fungi</taxon>
        <taxon>Dikarya</taxon>
        <taxon>Basidiomycota</taxon>
        <taxon>Agaricomycotina</taxon>
        <taxon>Agaricomycetes</taxon>
        <taxon>Hymenochaetales</taxon>
        <taxon>Hymenochaetaceae</taxon>
        <taxon>Phellinidium</taxon>
    </lineage>
</organism>
<dbReference type="InterPro" id="IPR056775">
    <property type="entry name" value="YABBY_C"/>
</dbReference>
<keyword evidence="4" id="KW-1185">Reference proteome</keyword>
<dbReference type="AlphaFoldDB" id="A0A4S4LGA6"/>
<reference evidence="3 4" key="1">
    <citation type="submission" date="2019-02" db="EMBL/GenBank/DDBJ databases">
        <title>Genome sequencing of the rare red list fungi Phellinidium pouzarii.</title>
        <authorList>
            <person name="Buettner E."/>
            <person name="Kellner H."/>
        </authorList>
    </citation>
    <scope>NUCLEOTIDE SEQUENCE [LARGE SCALE GENOMIC DNA]</scope>
    <source>
        <strain evidence="3 4">DSM 108285</strain>
    </source>
</reference>
<sequence>MVRGTKAGGTEKPAKKAKSSGGAKGKGKITPYNRYMREELARLKESDPEMKHPERFKIAATNWANAIENPKNKAK</sequence>
<dbReference type="Pfam" id="PF04690">
    <property type="entry name" value="YABBY"/>
    <property type="match status" value="1"/>
</dbReference>
<dbReference type="Proteomes" id="UP000308199">
    <property type="component" value="Unassembled WGS sequence"/>
</dbReference>
<feature type="region of interest" description="Disordered" evidence="1">
    <location>
        <begin position="1"/>
        <end position="33"/>
    </location>
</feature>
<evidence type="ECO:0000256" key="1">
    <source>
        <dbReference type="SAM" id="MobiDB-lite"/>
    </source>
</evidence>
<dbReference type="SUPFAM" id="SSF47095">
    <property type="entry name" value="HMG-box"/>
    <property type="match status" value="1"/>
</dbReference>
<dbReference type="EMBL" id="SGPK01000023">
    <property type="protein sequence ID" value="THH10964.1"/>
    <property type="molecule type" value="Genomic_DNA"/>
</dbReference>
<dbReference type="OrthoDB" id="667577at2759"/>
<proteinExistence type="predicted"/>
<accession>A0A4S4LGA6</accession>
<protein>
    <recommendedName>
        <fullName evidence="2">YABBY protein C-terminal domain-containing protein</fullName>
    </recommendedName>
</protein>
<evidence type="ECO:0000259" key="2">
    <source>
        <dbReference type="Pfam" id="PF04690"/>
    </source>
</evidence>
<name>A0A4S4LGA6_9AGAM</name>
<evidence type="ECO:0000313" key="4">
    <source>
        <dbReference type="Proteomes" id="UP000308199"/>
    </source>
</evidence>
<gene>
    <name evidence="3" type="ORF">EW145_g957</name>
</gene>
<evidence type="ECO:0000313" key="3">
    <source>
        <dbReference type="EMBL" id="THH10964.1"/>
    </source>
</evidence>
<dbReference type="Gene3D" id="1.10.30.10">
    <property type="entry name" value="High mobility group box domain"/>
    <property type="match status" value="1"/>
</dbReference>